<dbReference type="InterPro" id="IPR003593">
    <property type="entry name" value="AAA+_ATPase"/>
</dbReference>
<evidence type="ECO:0000256" key="1">
    <source>
        <dbReference type="ARBA" id="ARBA00022448"/>
    </source>
</evidence>
<dbReference type="AlphaFoldDB" id="A0A6I4VWW6"/>
<name>A0A6I4VWW6_9BACL</name>
<sequence length="245" mass="27852">MSHLKLNQVSFRYKEQSSWLLKHVSFEVESGSSVSLLGPSGSGKSTLFYLLGGMYTPDDGEIMLDNMPLSKSGMVGYMPQDSSLFPWMTVKENILLGYKLGNKKKTFSLGNWLDRAGLTEIADSYPHQLSGGMKQRVSFLRVLAGGHSLICLDEPFASLDALTRSKMQKWLASLMNADQTLLLITHQIEEAVLLTDHIYLFPNLLEGRPIEIRNPFPKMERFQVRKTPVFWEFVQQMEQQLKQQT</sequence>
<dbReference type="RefSeq" id="WP_160802463.1">
    <property type="nucleotide sequence ID" value="NZ_WUUL01000011.1"/>
</dbReference>
<feature type="domain" description="ABC transporter" evidence="4">
    <location>
        <begin position="4"/>
        <end position="228"/>
    </location>
</feature>
<dbReference type="Proteomes" id="UP000430692">
    <property type="component" value="Unassembled WGS sequence"/>
</dbReference>
<evidence type="ECO:0000256" key="2">
    <source>
        <dbReference type="ARBA" id="ARBA00022741"/>
    </source>
</evidence>
<dbReference type="PROSITE" id="PS00211">
    <property type="entry name" value="ABC_TRANSPORTER_1"/>
    <property type="match status" value="1"/>
</dbReference>
<keyword evidence="3 5" id="KW-0067">ATP-binding</keyword>
<dbReference type="InterPro" id="IPR027417">
    <property type="entry name" value="P-loop_NTPase"/>
</dbReference>
<dbReference type="Gene3D" id="3.40.50.300">
    <property type="entry name" value="P-loop containing nucleotide triphosphate hydrolases"/>
    <property type="match status" value="1"/>
</dbReference>
<dbReference type="SMART" id="SM00382">
    <property type="entry name" value="AAA"/>
    <property type="match status" value="1"/>
</dbReference>
<evidence type="ECO:0000259" key="4">
    <source>
        <dbReference type="PROSITE" id="PS50893"/>
    </source>
</evidence>
<evidence type="ECO:0000313" key="6">
    <source>
        <dbReference type="Proteomes" id="UP000430692"/>
    </source>
</evidence>
<dbReference type="PANTHER" id="PTHR42788">
    <property type="entry name" value="TAURINE IMPORT ATP-BINDING PROTEIN-RELATED"/>
    <property type="match status" value="1"/>
</dbReference>
<dbReference type="InterPro" id="IPR017871">
    <property type="entry name" value="ABC_transporter-like_CS"/>
</dbReference>
<organism evidence="5 6">
    <name type="scientific">Shimazuella alba</name>
    <dbReference type="NCBI Taxonomy" id="2690964"/>
    <lineage>
        <taxon>Bacteria</taxon>
        <taxon>Bacillati</taxon>
        <taxon>Bacillota</taxon>
        <taxon>Bacilli</taxon>
        <taxon>Bacillales</taxon>
        <taxon>Thermoactinomycetaceae</taxon>
        <taxon>Shimazuella</taxon>
    </lineage>
</organism>
<dbReference type="PROSITE" id="PS50893">
    <property type="entry name" value="ABC_TRANSPORTER_2"/>
    <property type="match status" value="1"/>
</dbReference>
<keyword evidence="6" id="KW-1185">Reference proteome</keyword>
<dbReference type="InterPro" id="IPR050166">
    <property type="entry name" value="ABC_transporter_ATP-bind"/>
</dbReference>
<accession>A0A6I4VWW6</accession>
<comment type="caution">
    <text evidence="5">The sequence shown here is derived from an EMBL/GenBank/DDBJ whole genome shotgun (WGS) entry which is preliminary data.</text>
</comment>
<dbReference type="PANTHER" id="PTHR42788:SF2">
    <property type="entry name" value="ABC TRANSPORTER ATP-BINDING PROTEIN"/>
    <property type="match status" value="1"/>
</dbReference>
<proteinExistence type="predicted"/>
<dbReference type="GO" id="GO:0005524">
    <property type="term" value="F:ATP binding"/>
    <property type="evidence" value="ECO:0007669"/>
    <property type="project" value="UniProtKB-KW"/>
</dbReference>
<keyword evidence="1" id="KW-0813">Transport</keyword>
<dbReference type="InterPro" id="IPR003439">
    <property type="entry name" value="ABC_transporter-like_ATP-bd"/>
</dbReference>
<keyword evidence="2" id="KW-0547">Nucleotide-binding</keyword>
<evidence type="ECO:0000256" key="3">
    <source>
        <dbReference type="ARBA" id="ARBA00022840"/>
    </source>
</evidence>
<dbReference type="Pfam" id="PF00005">
    <property type="entry name" value="ABC_tran"/>
    <property type="match status" value="1"/>
</dbReference>
<reference evidence="5 6" key="1">
    <citation type="submission" date="2019-12" db="EMBL/GenBank/DDBJ databases">
        <title>Whole-genome analyses of novel actinobacteria.</title>
        <authorList>
            <person name="Sahin N."/>
            <person name="Saygin H."/>
        </authorList>
    </citation>
    <scope>NUCLEOTIDE SEQUENCE [LARGE SCALE GENOMIC DNA]</scope>
    <source>
        <strain evidence="5 6">KC615</strain>
    </source>
</reference>
<dbReference type="EMBL" id="WUUL01000011">
    <property type="protein sequence ID" value="MXQ55118.1"/>
    <property type="molecule type" value="Genomic_DNA"/>
</dbReference>
<dbReference type="GO" id="GO:0016887">
    <property type="term" value="F:ATP hydrolysis activity"/>
    <property type="evidence" value="ECO:0007669"/>
    <property type="project" value="InterPro"/>
</dbReference>
<protein>
    <submittedName>
        <fullName evidence="5">ATP-binding cassette domain-containing protein</fullName>
    </submittedName>
</protein>
<evidence type="ECO:0000313" key="5">
    <source>
        <dbReference type="EMBL" id="MXQ55118.1"/>
    </source>
</evidence>
<gene>
    <name evidence="5" type="ORF">GSM42_15630</name>
</gene>
<dbReference type="SUPFAM" id="SSF52540">
    <property type="entry name" value="P-loop containing nucleoside triphosphate hydrolases"/>
    <property type="match status" value="1"/>
</dbReference>